<evidence type="ECO:0000313" key="2">
    <source>
        <dbReference type="EMBL" id="TQJ13544.1"/>
    </source>
</evidence>
<organism evidence="2 3">
    <name type="scientific">Yimella lutea</name>
    <dbReference type="NCBI Taxonomy" id="587872"/>
    <lineage>
        <taxon>Bacteria</taxon>
        <taxon>Bacillati</taxon>
        <taxon>Actinomycetota</taxon>
        <taxon>Actinomycetes</taxon>
        <taxon>Micrococcales</taxon>
        <taxon>Dermacoccaceae</taxon>
        <taxon>Yimella</taxon>
    </lineage>
</organism>
<dbReference type="InterPro" id="IPR036465">
    <property type="entry name" value="vWFA_dom_sf"/>
</dbReference>
<dbReference type="Pfam" id="PF13531">
    <property type="entry name" value="SBP_bac_11"/>
    <property type="match status" value="1"/>
</dbReference>
<dbReference type="SUPFAM" id="SSF53850">
    <property type="entry name" value="Periplasmic binding protein-like II"/>
    <property type="match status" value="1"/>
</dbReference>
<proteinExistence type="predicted"/>
<dbReference type="SMART" id="SM00327">
    <property type="entry name" value="VWA"/>
    <property type="match status" value="1"/>
</dbReference>
<evidence type="ECO:0000259" key="1">
    <source>
        <dbReference type="PROSITE" id="PS50234"/>
    </source>
</evidence>
<evidence type="ECO:0000313" key="3">
    <source>
        <dbReference type="Proteomes" id="UP000320806"/>
    </source>
</evidence>
<dbReference type="RefSeq" id="WP_141927623.1">
    <property type="nucleotide sequence ID" value="NZ_BAABCI010000030.1"/>
</dbReference>
<comment type="caution">
    <text evidence="2">The sequence shown here is derived from an EMBL/GenBank/DDBJ whole genome shotgun (WGS) entry which is preliminary data.</text>
</comment>
<gene>
    <name evidence="2" type="ORF">FB459_0968</name>
</gene>
<dbReference type="AlphaFoldDB" id="A0A542EE12"/>
<keyword evidence="3" id="KW-1185">Reference proteome</keyword>
<accession>A0A542EE12</accession>
<dbReference type="SUPFAM" id="SSF53300">
    <property type="entry name" value="vWA-like"/>
    <property type="match status" value="1"/>
</dbReference>
<dbReference type="Proteomes" id="UP000320806">
    <property type="component" value="Unassembled WGS sequence"/>
</dbReference>
<dbReference type="Gene3D" id="3.40.50.410">
    <property type="entry name" value="von Willebrand factor, type A domain"/>
    <property type="match status" value="1"/>
</dbReference>
<dbReference type="OrthoDB" id="5621159at2"/>
<dbReference type="Pfam" id="PF00092">
    <property type="entry name" value="VWA"/>
    <property type="match status" value="1"/>
</dbReference>
<dbReference type="EMBL" id="VFMO01000001">
    <property type="protein sequence ID" value="TQJ13544.1"/>
    <property type="molecule type" value="Genomic_DNA"/>
</dbReference>
<dbReference type="PROSITE" id="PS50234">
    <property type="entry name" value="VWFA"/>
    <property type="match status" value="1"/>
</dbReference>
<name>A0A542EE12_9MICO</name>
<feature type="domain" description="VWFA" evidence="1">
    <location>
        <begin position="349"/>
        <end position="550"/>
    </location>
</feature>
<protein>
    <submittedName>
        <fullName evidence="2">von Willebrand factor type A domain-containing protein</fullName>
    </submittedName>
</protein>
<reference evidence="2 3" key="1">
    <citation type="submission" date="2019-06" db="EMBL/GenBank/DDBJ databases">
        <title>Sequencing the genomes of 1000 actinobacteria strains.</title>
        <authorList>
            <person name="Klenk H.-P."/>
        </authorList>
    </citation>
    <scope>NUCLEOTIDE SEQUENCE [LARGE SCALE GENOMIC DNA]</scope>
    <source>
        <strain evidence="2 3">DSM 19828</strain>
    </source>
</reference>
<sequence>MSDSSVSTAASSSAGPTRNKRIAAGAGLLALTLGTGGAVSAMVGSSDEVASCAEPAKVSVSVTPELYPVVFEQVDALESNPTLCADYVVSRASGESVNRAVKAGGQGIPDVWIPDSSMWVDDATAKLGAGWVGNSGSIAGSPVVVGVPQAQSSLPGFDKTPTWAQLLSAGNLPVTVQDTGVSSTALAAMTVANRGSGTRQERTDLLRSIVRLSRSTLSPESLAGRAVQGSDAARAYPLSEQQLLEFDRTHPDKKLRPLIPQEGVPQLDFPFVRPVKGTSAPQNAIDALLASLRSAQAKSALNKAGFRVPGGQAPDGSALPSDIKLVAAPKSAENVSAVKSWGDLARDARMLVLVDVSGSMIAEVGPKQSRIDLLASTAKLALNALPGTTQIGAWAFSTDLDGKGKDYLAIVPEVAEIGNTPAGNAHKQKMVDKLGQLPALVDKNGDTGLYDSIWAAYQAATKSYRDGYVNSIVVMTDGKNDDPGGGLSLQQLLKNLGGAYKPDKPIKLVAISMGQDTDPAALKQIARATDGLSYVTKDPSEISTVFVDAFLHRS</sequence>
<dbReference type="InterPro" id="IPR002035">
    <property type="entry name" value="VWF_A"/>
</dbReference>